<reference evidence="3" key="1">
    <citation type="submission" date="2016-10" db="EMBL/GenBank/DDBJ databases">
        <authorList>
            <person name="Varghese N."/>
            <person name="Submissions S."/>
        </authorList>
    </citation>
    <scope>NUCLEOTIDE SEQUENCE [LARGE SCALE GENOMIC DNA]</scope>
    <source>
        <strain evidence="3">FP5</strain>
    </source>
</reference>
<dbReference type="Proteomes" id="UP000198897">
    <property type="component" value="Unassembled WGS sequence"/>
</dbReference>
<feature type="transmembrane region" description="Helical" evidence="1">
    <location>
        <begin position="202"/>
        <end position="223"/>
    </location>
</feature>
<accession>A0A1I2MDL7</accession>
<dbReference type="AlphaFoldDB" id="A0A1I2MDL7"/>
<proteinExistence type="predicted"/>
<dbReference type="OrthoDB" id="7053677at2"/>
<dbReference type="RefSeq" id="WP_089751722.1">
    <property type="nucleotide sequence ID" value="NZ_FOOG01000012.1"/>
</dbReference>
<feature type="transmembrane region" description="Helical" evidence="1">
    <location>
        <begin position="238"/>
        <end position="261"/>
    </location>
</feature>
<dbReference type="EMBL" id="FOOG01000012">
    <property type="protein sequence ID" value="SFF89010.1"/>
    <property type="molecule type" value="Genomic_DNA"/>
</dbReference>
<gene>
    <name evidence="2" type="ORF">SAMN05216353_11260</name>
</gene>
<sequence>MSKDSAIVEPNVFQKVLKPMFHMLTGRPDNMVKVFNKNKIIAFDEIVNLHEQIIEKLNHFQVEGLTFHADLKLSDNINKQFGSWEEFEKHRWNIKNTITTMVLKWDFLIKMPNFETPQRHTVVMRVSSGYSTKEMIQALFSNNFEDADKIELNMSPMFVRVDFVNTRLGMEIIDIVEKWNEALPNPPHIYNWPFKLKKRKKIIADIIRLSIPAFIIILLFSSIELTTKINGFGSDMSIIMYWGLSVAVIFIASSKFGYWLAKRIYHSLDEFGGYSVFELTNGDIQKKEKLEAKNKYNFRIILGGFLFTVVINIISSIFAAMIYELI</sequence>
<keyword evidence="1" id="KW-0812">Transmembrane</keyword>
<keyword evidence="3" id="KW-1185">Reference proteome</keyword>
<evidence type="ECO:0000313" key="2">
    <source>
        <dbReference type="EMBL" id="SFF89010.1"/>
    </source>
</evidence>
<evidence type="ECO:0000313" key="3">
    <source>
        <dbReference type="Proteomes" id="UP000198897"/>
    </source>
</evidence>
<protein>
    <submittedName>
        <fullName evidence="2">Uncharacterized protein</fullName>
    </submittedName>
</protein>
<keyword evidence="1" id="KW-0472">Membrane</keyword>
<keyword evidence="1" id="KW-1133">Transmembrane helix</keyword>
<name>A0A1I2MDL7_9BACI</name>
<feature type="transmembrane region" description="Helical" evidence="1">
    <location>
        <begin position="296"/>
        <end position="323"/>
    </location>
</feature>
<organism evidence="2 3">
    <name type="scientific">Halobacillus alkaliphilus</name>
    <dbReference type="NCBI Taxonomy" id="396056"/>
    <lineage>
        <taxon>Bacteria</taxon>
        <taxon>Bacillati</taxon>
        <taxon>Bacillota</taxon>
        <taxon>Bacilli</taxon>
        <taxon>Bacillales</taxon>
        <taxon>Bacillaceae</taxon>
        <taxon>Halobacillus</taxon>
    </lineage>
</organism>
<evidence type="ECO:0000256" key="1">
    <source>
        <dbReference type="SAM" id="Phobius"/>
    </source>
</evidence>